<keyword evidence="8 10" id="KW-0472">Membrane</keyword>
<evidence type="ECO:0000256" key="7">
    <source>
        <dbReference type="ARBA" id="ARBA00022989"/>
    </source>
</evidence>
<dbReference type="CDD" id="cd03263">
    <property type="entry name" value="ABC_subfamily_A"/>
    <property type="match status" value="2"/>
</dbReference>
<evidence type="ECO:0000256" key="3">
    <source>
        <dbReference type="ARBA" id="ARBA00022448"/>
    </source>
</evidence>
<dbReference type="InterPro" id="IPR003439">
    <property type="entry name" value="ABC_transporter-like_ATP-bd"/>
</dbReference>
<feature type="transmembrane region" description="Helical" evidence="10">
    <location>
        <begin position="1211"/>
        <end position="1236"/>
    </location>
</feature>
<reference evidence="12 13" key="1">
    <citation type="journal article" date="2023" name="Sci. Data">
        <title>Genome assembly of the Korean intertidal mud-creeper Batillaria attramentaria.</title>
        <authorList>
            <person name="Patra A.K."/>
            <person name="Ho P.T."/>
            <person name="Jun S."/>
            <person name="Lee S.J."/>
            <person name="Kim Y."/>
            <person name="Won Y.J."/>
        </authorList>
    </citation>
    <scope>NUCLEOTIDE SEQUENCE [LARGE SCALE GENOMIC DNA]</scope>
    <source>
        <strain evidence="12">Wonlab-2016</strain>
    </source>
</reference>
<evidence type="ECO:0000256" key="4">
    <source>
        <dbReference type="ARBA" id="ARBA00022692"/>
    </source>
</evidence>
<keyword evidence="4 10" id="KW-0812">Transmembrane</keyword>
<dbReference type="FunFam" id="3.40.50.300:FF:000933">
    <property type="entry name" value="ABC transporter A family member 7"/>
    <property type="match status" value="1"/>
</dbReference>
<dbReference type="FunFam" id="3.40.50.300:FF:000335">
    <property type="entry name" value="ATP binding cassette subfamily A member 5"/>
    <property type="match status" value="1"/>
</dbReference>
<dbReference type="InterPro" id="IPR026082">
    <property type="entry name" value="ABCA"/>
</dbReference>
<evidence type="ECO:0000313" key="12">
    <source>
        <dbReference type="EMBL" id="KAK7483952.1"/>
    </source>
</evidence>
<feature type="compositionally biased region" description="Polar residues" evidence="9">
    <location>
        <begin position="851"/>
        <end position="872"/>
    </location>
</feature>
<evidence type="ECO:0000256" key="10">
    <source>
        <dbReference type="SAM" id="Phobius"/>
    </source>
</evidence>
<keyword evidence="7 10" id="KW-1133">Transmembrane helix</keyword>
<dbReference type="GO" id="GO:0016020">
    <property type="term" value="C:membrane"/>
    <property type="evidence" value="ECO:0007669"/>
    <property type="project" value="UniProtKB-SubCell"/>
</dbReference>
<gene>
    <name evidence="12" type="ORF">BaRGS_00024836</name>
</gene>
<evidence type="ECO:0000256" key="9">
    <source>
        <dbReference type="SAM" id="MobiDB-lite"/>
    </source>
</evidence>
<dbReference type="InterPro" id="IPR027417">
    <property type="entry name" value="P-loop_NTPase"/>
</dbReference>
<name>A0ABD0KA50_9CAEN</name>
<feature type="transmembrane region" description="Helical" evidence="10">
    <location>
        <begin position="222"/>
        <end position="247"/>
    </location>
</feature>
<feature type="compositionally biased region" description="Basic and acidic residues" evidence="9">
    <location>
        <begin position="883"/>
        <end position="895"/>
    </location>
</feature>
<evidence type="ECO:0000313" key="13">
    <source>
        <dbReference type="Proteomes" id="UP001519460"/>
    </source>
</evidence>
<evidence type="ECO:0000256" key="6">
    <source>
        <dbReference type="ARBA" id="ARBA00022840"/>
    </source>
</evidence>
<evidence type="ECO:0000256" key="1">
    <source>
        <dbReference type="ARBA" id="ARBA00004141"/>
    </source>
</evidence>
<dbReference type="Pfam" id="PF00005">
    <property type="entry name" value="ABC_tran"/>
    <property type="match status" value="2"/>
</dbReference>
<proteinExistence type="inferred from homology"/>
<feature type="transmembrane region" description="Helical" evidence="10">
    <location>
        <begin position="374"/>
        <end position="395"/>
    </location>
</feature>
<feature type="transmembrane region" description="Helical" evidence="10">
    <location>
        <begin position="1279"/>
        <end position="1299"/>
    </location>
</feature>
<dbReference type="Proteomes" id="UP001519460">
    <property type="component" value="Unassembled WGS sequence"/>
</dbReference>
<keyword evidence="5" id="KW-0547">Nucleotide-binding</keyword>
<feature type="transmembrane region" description="Helical" evidence="10">
    <location>
        <begin position="27"/>
        <end position="48"/>
    </location>
</feature>
<keyword evidence="13" id="KW-1185">Reference proteome</keyword>
<evidence type="ECO:0000256" key="2">
    <source>
        <dbReference type="ARBA" id="ARBA00008869"/>
    </source>
</evidence>
<evidence type="ECO:0000256" key="8">
    <source>
        <dbReference type="ARBA" id="ARBA00023136"/>
    </source>
</evidence>
<dbReference type="PROSITE" id="PS50893">
    <property type="entry name" value="ABC_TRANSPORTER_2"/>
    <property type="match status" value="2"/>
</dbReference>
<feature type="transmembrane region" description="Helical" evidence="10">
    <location>
        <begin position="972"/>
        <end position="994"/>
    </location>
</feature>
<feature type="transmembrane region" description="Helical" evidence="10">
    <location>
        <begin position="302"/>
        <end position="326"/>
    </location>
</feature>
<protein>
    <recommendedName>
        <fullName evidence="11">ABC transporter domain-containing protein</fullName>
    </recommendedName>
</protein>
<dbReference type="InterPro" id="IPR013525">
    <property type="entry name" value="ABC2_TM"/>
</dbReference>
<dbReference type="PANTHER" id="PTHR19229:SF209">
    <property type="entry name" value="ATP-BINDING CASSETTE SUB-FAMILY A MEMBER 5 ISOFORM X1"/>
    <property type="match status" value="1"/>
</dbReference>
<dbReference type="Gene3D" id="3.40.50.300">
    <property type="entry name" value="P-loop containing nucleotide triphosphate hydrolases"/>
    <property type="match status" value="2"/>
</dbReference>
<evidence type="ECO:0000259" key="11">
    <source>
        <dbReference type="PROSITE" id="PS50893"/>
    </source>
</evidence>
<feature type="transmembrane region" description="Helical" evidence="10">
    <location>
        <begin position="1134"/>
        <end position="1156"/>
    </location>
</feature>
<comment type="similarity">
    <text evidence="2">Belongs to the ABC transporter superfamily. ABCA family.</text>
</comment>
<feature type="transmembrane region" description="Helical" evidence="10">
    <location>
        <begin position="267"/>
        <end position="290"/>
    </location>
</feature>
<organism evidence="12 13">
    <name type="scientific">Batillaria attramentaria</name>
    <dbReference type="NCBI Taxonomy" id="370345"/>
    <lineage>
        <taxon>Eukaryota</taxon>
        <taxon>Metazoa</taxon>
        <taxon>Spiralia</taxon>
        <taxon>Lophotrochozoa</taxon>
        <taxon>Mollusca</taxon>
        <taxon>Gastropoda</taxon>
        <taxon>Caenogastropoda</taxon>
        <taxon>Sorbeoconcha</taxon>
        <taxon>Cerithioidea</taxon>
        <taxon>Batillariidae</taxon>
        <taxon>Batillaria</taxon>
    </lineage>
</organism>
<feature type="transmembrane region" description="Helical" evidence="10">
    <location>
        <begin position="1176"/>
        <end position="1205"/>
    </location>
</feature>
<comment type="caution">
    <text evidence="12">The sequence shown here is derived from an EMBL/GenBank/DDBJ whole genome shotgun (WGS) entry which is preliminary data.</text>
</comment>
<dbReference type="InterPro" id="IPR003593">
    <property type="entry name" value="AAA+_ATPase"/>
</dbReference>
<feature type="transmembrane region" description="Helical" evidence="10">
    <location>
        <begin position="1248"/>
        <end position="1267"/>
    </location>
</feature>
<dbReference type="SUPFAM" id="SSF52540">
    <property type="entry name" value="P-loop containing nucleoside triphosphate hydrolases"/>
    <property type="match status" value="2"/>
</dbReference>
<evidence type="ECO:0000256" key="5">
    <source>
        <dbReference type="ARBA" id="ARBA00022741"/>
    </source>
</evidence>
<feature type="domain" description="ABC transporter" evidence="11">
    <location>
        <begin position="495"/>
        <end position="750"/>
    </location>
</feature>
<feature type="compositionally biased region" description="Basic and acidic residues" evidence="9">
    <location>
        <begin position="903"/>
        <end position="915"/>
    </location>
</feature>
<keyword evidence="3" id="KW-0813">Transport</keyword>
<dbReference type="EMBL" id="JACVVK020000218">
    <property type="protein sequence ID" value="KAK7483952.1"/>
    <property type="molecule type" value="Genomic_DNA"/>
</dbReference>
<dbReference type="Pfam" id="PF12698">
    <property type="entry name" value="ABC2_membrane_3"/>
    <property type="match status" value="2"/>
</dbReference>
<keyword evidence="6" id="KW-0067">ATP-binding</keyword>
<sequence>MQASFCQQLRAMVLRNYLLKRRNSSELLSELCFPIVCVLLIVIVKYAVRPQPRPAATFPVKPLTHFSIDTSKPIFVATPLLLKNDVSSMMQKISRRLNSVSFKLFYSEKSAEKEYLERQDEVSAGIMFEKATDNTSAGGIRYIIRMPLNSTASNSKVFSEDDWSCVENDDSKCEANFYLHSGHALLQTIIDGVLIEKETKTVLPNFDVKVQMMDIQEHLPDVAMIIPFYFMFAYSFFISCLTVNIVAEREERAREGMFMMGLRNSVFWASWSVLYFVIIAAVTVAITLVATLAKLFENSNMFLLFIMLMLYGLSIVALAFFLTTFFNKAHTAGAVTSLPTIIIAVLYVATIHTPELVDKQAVHIKGFTEWSLPALWLVCLFPPLAFAFAVELAVFLDTERGGMDFNTIYETEFPLLAPLLMLIADIFLYILLAVYLDHVIPHDSGPRYGPGYFLRSSYWCPQALTGEEGEVREEKRISGPNMEPVSQEMRTRRAITINNVTKTYGQRKTDFRKLLECIFPFCRRLARDEEVTAVRKLSLELYEGQITALLGHNGAGKTSVINMLSGLTRPSSGSATIYGYDVFSEAGMANIRGMCGICLQRHSLYPELTAAEHLQIFAALKGIPHDQISLEISQVLKAVGLTSNANVPSSVLTGGQKRKLAVALAIIGDPKVLLLDEPTTGMDPFSRRYLWSLLKNYKEGRVILLSTHFMDEADILADRKAILGKGKLQCVGSSLYLKHRFGMGYHLNMVVGHNCQPRKVTDFLEEYVRGVVYPRIHGKELAYTIPLSELDNFVQLFKALEETDGDGVTKAESLGILNYSVSMPTLEEVFLKLGTVRYVCVEEDGGGEITCSPTSKKTRLSVSTAPESQPYGSSVDPRPAIKAQDKNNKMTEPERPAVNAQGKSHEMTEPKKPEVEVQNSPVEPEASLSPDMSRMEVFPHRPVPNLPSSGAEMNPTRRRFFALLKLRFLKLLYSRGTLMTLFTLPMGFVAGILLTPRATNYPMKLSADLYVRPVNSTSQRPLPAFLLYDLVRDSISRDFCKALSADYAVRWYTAANISRVTRHFVGVRILATDSATGMIKSYAILYDFVAVHSLPAAINAISTALLRQAGSSRDIVASSKPWPSVLTEGSDTGFAFGLMVGLAFTLMAPSLGIFVISDRTSRCRNQLRISGVSPYLYWASTCLFGILVCLFPTALCIVIAFAAGVVSLTTVGAVVALVLLFMTSSQAYLVVVLFCCLCFNKEDTAKAITTNILSMCGMASYMAVAMLESVSQEKQAASFHVAFVCINPMYTVFGGVHYIHKVYRTVSLQARYPLLVDYFTFDSKIPVCLIANVVDTVLGYALLVLIDKCTLVGSIQETVGLSKPKYVENRAADDNNSPDEDEDVAVERMKVETLARMGIDNSNTVAYVRQLRREFSSTSRRTGREAANTDKVAVKNLSFAVNKGEVLGLMGHNGSGKTTTVRMMTGEIRPTCGSVVIARSQIRSNIGGGLMDVGFCPQIDALWEPLDLTDHLMIYAAIKGVPQRDTHHIVNYFIESLKLQPYRDKPVRRLSYGTRRKLSYAIAMLGNPKVVLLDEPSTGMDPRSKRFFWDTISSSFEGSDRGAILTTHYMEEADALCSRVGILVNGQLECLGPTQRLKSRFGKGYVLDVKLSAAHHMSQDNLKEVMARLENYLVEHFPNSRCLEKYGECALYKIPSEYVVLSSAFEAMENARRLFEVEYSFSQATLEQVFMHFARHEEDRPDGANQRRLMECGQSGTRLSETWQLSK</sequence>
<dbReference type="GO" id="GO:0005524">
    <property type="term" value="F:ATP binding"/>
    <property type="evidence" value="ECO:0007669"/>
    <property type="project" value="UniProtKB-KW"/>
</dbReference>
<dbReference type="PANTHER" id="PTHR19229">
    <property type="entry name" value="ATP-BINDING CASSETTE TRANSPORTER SUBFAMILY A ABCA"/>
    <property type="match status" value="1"/>
</dbReference>
<comment type="subcellular location">
    <subcellularLocation>
        <location evidence="1">Membrane</location>
        <topology evidence="1">Multi-pass membrane protein</topology>
    </subcellularLocation>
</comment>
<feature type="transmembrane region" description="Helical" evidence="10">
    <location>
        <begin position="415"/>
        <end position="436"/>
    </location>
</feature>
<accession>A0ABD0KA50</accession>
<feature type="domain" description="ABC transporter" evidence="11">
    <location>
        <begin position="1413"/>
        <end position="1650"/>
    </location>
</feature>
<dbReference type="SMART" id="SM00382">
    <property type="entry name" value="AAA"/>
    <property type="match status" value="2"/>
</dbReference>
<feature type="transmembrane region" description="Helical" evidence="10">
    <location>
        <begin position="332"/>
        <end position="353"/>
    </location>
</feature>
<feature type="region of interest" description="Disordered" evidence="9">
    <location>
        <begin position="847"/>
        <end position="929"/>
    </location>
</feature>